<organism evidence="7 8">
    <name type="scientific">Amycolatopsis albispora</name>
    <dbReference type="NCBI Taxonomy" id="1804986"/>
    <lineage>
        <taxon>Bacteria</taxon>
        <taxon>Bacillati</taxon>
        <taxon>Actinomycetota</taxon>
        <taxon>Actinomycetes</taxon>
        <taxon>Pseudonocardiales</taxon>
        <taxon>Pseudonocardiaceae</taxon>
        <taxon>Amycolatopsis</taxon>
    </lineage>
</organism>
<dbReference type="InterPro" id="IPR001638">
    <property type="entry name" value="Solute-binding_3/MltF_N"/>
</dbReference>
<evidence type="ECO:0000256" key="4">
    <source>
        <dbReference type="RuleBase" id="RU003744"/>
    </source>
</evidence>
<dbReference type="SMART" id="SM00062">
    <property type="entry name" value="PBPb"/>
    <property type="match status" value="1"/>
</dbReference>
<feature type="signal peptide" evidence="5">
    <location>
        <begin position="1"/>
        <end position="20"/>
    </location>
</feature>
<keyword evidence="3 5" id="KW-0732">Signal</keyword>
<feature type="chain" id="PRO_5038925552" evidence="5">
    <location>
        <begin position="21"/>
        <end position="322"/>
    </location>
</feature>
<dbReference type="PANTHER" id="PTHR30085">
    <property type="entry name" value="AMINO ACID ABC TRANSPORTER PERMEASE"/>
    <property type="match status" value="1"/>
</dbReference>
<proteinExistence type="inferred from homology"/>
<evidence type="ECO:0000259" key="6">
    <source>
        <dbReference type="SMART" id="SM00062"/>
    </source>
</evidence>
<dbReference type="PANTHER" id="PTHR30085:SF6">
    <property type="entry name" value="ABC TRANSPORTER GLUTAMINE-BINDING PROTEIN GLNH"/>
    <property type="match status" value="1"/>
</dbReference>
<sequence length="322" mass="34401">MTRKRTRLALALLTAGALLAGCGGAGTPVEPAPIASVERPLPANVVVGAEPPPDPKGEDCNATASLRPEGLGMPPGSTMDKIKERGQLIVGVDQTTYLFGFRNPTSGALEGFDIDIANEVAKAIFGNAWRSHIQYRAISSAQRVDLLKQNEVDIVVRTFSITCSRLKDVGFSSVYYTAGQRLLAPKNANVRSLADLAGKKVCATSTSTSSKMIAADPNNPVLVTVENWSDCVVLLQQNQVDAISTDDTILAGMAEQDPTTEVVGEPFTVESYGIGVPKQNTDMIKFVNAVLDTVRAGPWQESYNRWLSESLGPANPPPPTYR</sequence>
<dbReference type="OrthoDB" id="9807888at2"/>
<comment type="similarity">
    <text evidence="1 4">Belongs to the bacterial solute-binding protein 3 family.</text>
</comment>
<evidence type="ECO:0000256" key="5">
    <source>
        <dbReference type="SAM" id="SignalP"/>
    </source>
</evidence>
<dbReference type="Gene3D" id="3.40.190.10">
    <property type="entry name" value="Periplasmic binding protein-like II"/>
    <property type="match status" value="2"/>
</dbReference>
<keyword evidence="8" id="KW-1185">Reference proteome</keyword>
<evidence type="ECO:0000256" key="2">
    <source>
        <dbReference type="ARBA" id="ARBA00022448"/>
    </source>
</evidence>
<evidence type="ECO:0000256" key="3">
    <source>
        <dbReference type="ARBA" id="ARBA00022729"/>
    </source>
</evidence>
<dbReference type="AlphaFoldDB" id="A0A344LEV6"/>
<evidence type="ECO:0000313" key="7">
    <source>
        <dbReference type="EMBL" id="AXB46580.1"/>
    </source>
</evidence>
<dbReference type="SUPFAM" id="SSF53850">
    <property type="entry name" value="Periplasmic binding protein-like II"/>
    <property type="match status" value="1"/>
</dbReference>
<dbReference type="Proteomes" id="UP000250434">
    <property type="component" value="Chromosome"/>
</dbReference>
<dbReference type="PROSITE" id="PS51257">
    <property type="entry name" value="PROKAR_LIPOPROTEIN"/>
    <property type="match status" value="1"/>
</dbReference>
<dbReference type="GO" id="GO:0005576">
    <property type="term" value="C:extracellular region"/>
    <property type="evidence" value="ECO:0007669"/>
    <property type="project" value="TreeGrafter"/>
</dbReference>
<dbReference type="Pfam" id="PF00497">
    <property type="entry name" value="SBP_bac_3"/>
    <property type="match status" value="1"/>
</dbReference>
<accession>A0A344LEV6</accession>
<name>A0A344LEV6_9PSEU</name>
<reference evidence="7 8" key="1">
    <citation type="submission" date="2016-04" db="EMBL/GenBank/DDBJ databases">
        <title>Complete genome sequence and analysis of deep-sea sediment isolate, Amycolatopsis sp. WP1.</title>
        <authorList>
            <person name="Wang H."/>
            <person name="Chen S."/>
            <person name="Wu Q."/>
        </authorList>
    </citation>
    <scope>NUCLEOTIDE SEQUENCE [LARGE SCALE GENOMIC DNA]</scope>
    <source>
        <strain evidence="7 8">WP1</strain>
    </source>
</reference>
<dbReference type="RefSeq" id="WP_113695643.1">
    <property type="nucleotide sequence ID" value="NZ_CP015163.1"/>
</dbReference>
<dbReference type="InterPro" id="IPR051455">
    <property type="entry name" value="Bact_solute-bind_prot3"/>
</dbReference>
<evidence type="ECO:0000313" key="8">
    <source>
        <dbReference type="Proteomes" id="UP000250434"/>
    </source>
</evidence>
<feature type="domain" description="Solute-binding protein family 3/N-terminal" evidence="6">
    <location>
        <begin position="87"/>
        <end position="310"/>
    </location>
</feature>
<gene>
    <name evidence="7" type="ORF">A4R43_32445</name>
</gene>
<dbReference type="GO" id="GO:0030288">
    <property type="term" value="C:outer membrane-bounded periplasmic space"/>
    <property type="evidence" value="ECO:0007669"/>
    <property type="project" value="TreeGrafter"/>
</dbReference>
<dbReference type="KEGG" id="aab:A4R43_32445"/>
<dbReference type="EMBL" id="CP015163">
    <property type="protein sequence ID" value="AXB46580.1"/>
    <property type="molecule type" value="Genomic_DNA"/>
</dbReference>
<dbReference type="CDD" id="cd13690">
    <property type="entry name" value="PBP2_GluB"/>
    <property type="match status" value="1"/>
</dbReference>
<dbReference type="GO" id="GO:0006865">
    <property type="term" value="P:amino acid transport"/>
    <property type="evidence" value="ECO:0007669"/>
    <property type="project" value="TreeGrafter"/>
</dbReference>
<evidence type="ECO:0000256" key="1">
    <source>
        <dbReference type="ARBA" id="ARBA00010333"/>
    </source>
</evidence>
<dbReference type="InterPro" id="IPR018313">
    <property type="entry name" value="SBP_3_CS"/>
</dbReference>
<protein>
    <submittedName>
        <fullName evidence="7">ABC transporter substrate-binding protein</fullName>
    </submittedName>
</protein>
<dbReference type="PROSITE" id="PS01039">
    <property type="entry name" value="SBP_BACTERIAL_3"/>
    <property type="match status" value="1"/>
</dbReference>
<keyword evidence="2" id="KW-0813">Transport</keyword>